<name>A0AAW2CXJ4_9ROSI</name>
<dbReference type="GO" id="GO:0003676">
    <property type="term" value="F:nucleic acid binding"/>
    <property type="evidence" value="ECO:0007669"/>
    <property type="project" value="InterPro"/>
</dbReference>
<dbReference type="InterPro" id="IPR002156">
    <property type="entry name" value="RNaseH_domain"/>
</dbReference>
<dbReference type="GO" id="GO:0004523">
    <property type="term" value="F:RNA-DNA hybrid ribonuclease activity"/>
    <property type="evidence" value="ECO:0007669"/>
    <property type="project" value="InterPro"/>
</dbReference>
<evidence type="ECO:0000313" key="2">
    <source>
        <dbReference type="EMBL" id="KAL0001555.1"/>
    </source>
</evidence>
<dbReference type="Proteomes" id="UP001459277">
    <property type="component" value="Unassembled WGS sequence"/>
</dbReference>
<sequence>MSPRSSSASEFSDSSEGQVLVRGVSNCQFILPHLSSREEATWIPPAPPWCKINVDGATVSTTHCSGVGIVIRDNAGRVTAVMSMKIPCLLGPLESEANKGNGGGGDFCMGYGSS</sequence>
<dbReference type="AlphaFoldDB" id="A0AAW2CXJ4"/>
<dbReference type="Pfam" id="PF13456">
    <property type="entry name" value="RVT_3"/>
    <property type="match status" value="1"/>
</dbReference>
<keyword evidence="3" id="KW-1185">Reference proteome</keyword>
<gene>
    <name evidence="2" type="ORF">SO802_015336</name>
</gene>
<proteinExistence type="predicted"/>
<organism evidence="2 3">
    <name type="scientific">Lithocarpus litseifolius</name>
    <dbReference type="NCBI Taxonomy" id="425828"/>
    <lineage>
        <taxon>Eukaryota</taxon>
        <taxon>Viridiplantae</taxon>
        <taxon>Streptophyta</taxon>
        <taxon>Embryophyta</taxon>
        <taxon>Tracheophyta</taxon>
        <taxon>Spermatophyta</taxon>
        <taxon>Magnoliopsida</taxon>
        <taxon>eudicotyledons</taxon>
        <taxon>Gunneridae</taxon>
        <taxon>Pentapetalae</taxon>
        <taxon>rosids</taxon>
        <taxon>fabids</taxon>
        <taxon>Fagales</taxon>
        <taxon>Fagaceae</taxon>
        <taxon>Lithocarpus</taxon>
    </lineage>
</organism>
<evidence type="ECO:0000313" key="3">
    <source>
        <dbReference type="Proteomes" id="UP001459277"/>
    </source>
</evidence>
<reference evidence="2 3" key="1">
    <citation type="submission" date="2024-01" db="EMBL/GenBank/DDBJ databases">
        <title>A telomere-to-telomere, gap-free genome of sweet tea (Lithocarpus litseifolius).</title>
        <authorList>
            <person name="Zhou J."/>
        </authorList>
    </citation>
    <scope>NUCLEOTIDE SEQUENCE [LARGE SCALE GENOMIC DNA]</scope>
    <source>
        <strain evidence="2">Zhou-2022a</strain>
        <tissue evidence="2">Leaf</tissue>
    </source>
</reference>
<accession>A0AAW2CXJ4</accession>
<protein>
    <recommendedName>
        <fullName evidence="1">RNase H type-1 domain-containing protein</fullName>
    </recommendedName>
</protein>
<dbReference type="EMBL" id="JAZDWU010000005">
    <property type="protein sequence ID" value="KAL0001555.1"/>
    <property type="molecule type" value="Genomic_DNA"/>
</dbReference>
<comment type="caution">
    <text evidence="2">The sequence shown here is derived from an EMBL/GenBank/DDBJ whole genome shotgun (WGS) entry which is preliminary data.</text>
</comment>
<feature type="domain" description="RNase H type-1" evidence="1">
    <location>
        <begin position="53"/>
        <end position="97"/>
    </location>
</feature>
<evidence type="ECO:0000259" key="1">
    <source>
        <dbReference type="Pfam" id="PF13456"/>
    </source>
</evidence>